<dbReference type="RefSeq" id="WP_254012338.1">
    <property type="nucleotide sequence ID" value="NZ_JAMZMM010000124.1"/>
</dbReference>
<dbReference type="AlphaFoldDB" id="A0AAE3KMT4"/>
<comment type="caution">
    <text evidence="1">The sequence shown here is derived from an EMBL/GenBank/DDBJ whole genome shotgun (WGS) entry which is preliminary data.</text>
</comment>
<gene>
    <name evidence="1" type="ORF">NJ959_13950</name>
</gene>
<proteinExistence type="predicted"/>
<dbReference type="EMBL" id="JAMZMM010000124">
    <property type="protein sequence ID" value="MCP2729554.1"/>
    <property type="molecule type" value="Genomic_DNA"/>
</dbReference>
<keyword evidence="2" id="KW-1185">Reference proteome</keyword>
<dbReference type="Proteomes" id="UP001204953">
    <property type="component" value="Unassembled WGS sequence"/>
</dbReference>
<evidence type="ECO:0000313" key="1">
    <source>
        <dbReference type="EMBL" id="MCP2729554.1"/>
    </source>
</evidence>
<reference evidence="1" key="1">
    <citation type="submission" date="2022-06" db="EMBL/GenBank/DDBJ databases">
        <title>New cyanobacteria of genus Symplocastrum in benthos of Lake Baikal.</title>
        <authorList>
            <person name="Sorokovikova E."/>
            <person name="Tikhonova I."/>
            <person name="Krasnopeev A."/>
            <person name="Evseev P."/>
            <person name="Gladkikh A."/>
            <person name="Belykh O."/>
        </authorList>
    </citation>
    <scope>NUCLEOTIDE SEQUENCE</scope>
    <source>
        <strain evidence="1">BBK-W-15</strain>
    </source>
</reference>
<accession>A0AAE3KMT4</accession>
<evidence type="ECO:0000313" key="2">
    <source>
        <dbReference type="Proteomes" id="UP001204953"/>
    </source>
</evidence>
<sequence length="464" mass="53685">MLSREELVNLKLQKTFHLVSLGGVARSLTTVVAKMLATQSSRLSNREGFWFDGSLNEEFSWGENRIERGYDLMLQIVRDRALATSREQRNLLQVPIHIIAKNNSHHFSRKSWESFLTLADCQFLSIRNPALTFPSLINKTIEKKINDKEYLAESRLANLNKDDSRLKAMQSEVLKIIQTPKNERDFAVPALECRDFKIDLHFHRCIDREMFLELWSELKDKMTDEDTTQYAQELGFSSWGEMVEKFSHFSLKQLYELPELLRQPLEGYRTGWRGLEKAIDAAKTTQTPIFCYDATDVQLFPEQFFQAAHQAMERGGISPATDRTPVSFYDSQESQKVGLAASFHKAMQSDRLHQPLQQPIPLYKLPTFLHPLVLEAFEIYIRLLLDRSTMWIPDDFDPWNLAQITLSNGKTVLETDPVYTYSRAIAANSTTAKTQLKQQIRQQFSEFETYYNVIDATANQLNQC</sequence>
<protein>
    <submittedName>
        <fullName evidence="1">Uncharacterized protein</fullName>
    </submittedName>
</protein>
<organism evidence="1 2">
    <name type="scientific">Limnofasciculus baicalensis BBK-W-15</name>
    <dbReference type="NCBI Taxonomy" id="2699891"/>
    <lineage>
        <taxon>Bacteria</taxon>
        <taxon>Bacillati</taxon>
        <taxon>Cyanobacteriota</taxon>
        <taxon>Cyanophyceae</taxon>
        <taxon>Coleofasciculales</taxon>
        <taxon>Coleofasciculaceae</taxon>
        <taxon>Limnofasciculus</taxon>
        <taxon>Limnofasciculus baicalensis</taxon>
    </lineage>
</organism>
<name>A0AAE3KMT4_9CYAN</name>